<evidence type="ECO:0000256" key="5">
    <source>
        <dbReference type="ARBA" id="ARBA00023136"/>
    </source>
</evidence>
<feature type="transmembrane region" description="Helical" evidence="6">
    <location>
        <begin position="74"/>
        <end position="96"/>
    </location>
</feature>
<accession>A0A8J5GYF3</accession>
<keyword evidence="4 6" id="KW-1133">Transmembrane helix</keyword>
<dbReference type="GO" id="GO:0016020">
    <property type="term" value="C:membrane"/>
    <property type="evidence" value="ECO:0007669"/>
    <property type="project" value="UniProtKB-SubCell"/>
</dbReference>
<evidence type="ECO:0000256" key="4">
    <source>
        <dbReference type="ARBA" id="ARBA00022989"/>
    </source>
</evidence>
<dbReference type="Proteomes" id="UP000734854">
    <property type="component" value="Unassembled WGS sequence"/>
</dbReference>
<feature type="transmembrane region" description="Helical" evidence="6">
    <location>
        <begin position="236"/>
        <end position="255"/>
    </location>
</feature>
<evidence type="ECO:0008006" key="9">
    <source>
        <dbReference type="Google" id="ProtNLM"/>
    </source>
</evidence>
<dbReference type="Pfam" id="PF00335">
    <property type="entry name" value="Tetraspanin"/>
    <property type="match status" value="1"/>
</dbReference>
<keyword evidence="8" id="KW-1185">Reference proteome</keyword>
<evidence type="ECO:0000313" key="7">
    <source>
        <dbReference type="EMBL" id="KAG6514198.1"/>
    </source>
</evidence>
<feature type="transmembrane region" description="Helical" evidence="6">
    <location>
        <begin position="42"/>
        <end position="62"/>
    </location>
</feature>
<evidence type="ECO:0000256" key="2">
    <source>
        <dbReference type="ARBA" id="ARBA00006840"/>
    </source>
</evidence>
<comment type="similarity">
    <text evidence="2">Belongs to the tetraspanin (TM4SF) family.</text>
</comment>
<dbReference type="InterPro" id="IPR018499">
    <property type="entry name" value="Tetraspanin/Peripherin"/>
</dbReference>
<comment type="caution">
    <text evidence="7">The sequence shown here is derived from an EMBL/GenBank/DDBJ whole genome shotgun (WGS) entry which is preliminary data.</text>
</comment>
<comment type="subcellular location">
    <subcellularLocation>
        <location evidence="1">Membrane</location>
        <topology evidence="1">Multi-pass membrane protein</topology>
    </subcellularLocation>
</comment>
<evidence type="ECO:0000256" key="1">
    <source>
        <dbReference type="ARBA" id="ARBA00004141"/>
    </source>
</evidence>
<proteinExistence type="inferred from homology"/>
<dbReference type="EMBL" id="JACMSC010000007">
    <property type="protein sequence ID" value="KAG6514198.1"/>
    <property type="molecule type" value="Genomic_DNA"/>
</dbReference>
<sequence length="274" mass="30835">MIQVSNTLVGVLNFLTLLISFPIIGSGLYFRLNSATQCEEFLYLPLLVLGSFLFVVSVLGLVGSCARLSFFMWLYLFVLFVLILAMIVFAILAFVVTNKGVGETVAGVGFKEYRLGDYNDWLQKMVADWKTWEKIIDCLTDARVCGGFQQLVGLQANEFFMKNLSPVQSGCCKPPTVCGYVYQNATFWTTPATGLKSTDADCQRWSNEEKKLCYECGSCKAGVLATIKSRWKEVSIFNVCLIVFLILIYSIGCCARRNNNTKRYEQYYRGGGYR</sequence>
<protein>
    <recommendedName>
        <fullName evidence="9">Tetraspanin-8</fullName>
    </recommendedName>
</protein>
<dbReference type="InterPro" id="IPR044991">
    <property type="entry name" value="TET_plant"/>
</dbReference>
<organism evidence="7 8">
    <name type="scientific">Zingiber officinale</name>
    <name type="common">Ginger</name>
    <name type="synonym">Amomum zingiber</name>
    <dbReference type="NCBI Taxonomy" id="94328"/>
    <lineage>
        <taxon>Eukaryota</taxon>
        <taxon>Viridiplantae</taxon>
        <taxon>Streptophyta</taxon>
        <taxon>Embryophyta</taxon>
        <taxon>Tracheophyta</taxon>
        <taxon>Spermatophyta</taxon>
        <taxon>Magnoliopsida</taxon>
        <taxon>Liliopsida</taxon>
        <taxon>Zingiberales</taxon>
        <taxon>Zingiberaceae</taxon>
        <taxon>Zingiber</taxon>
    </lineage>
</organism>
<feature type="transmembrane region" description="Helical" evidence="6">
    <location>
        <begin position="7"/>
        <end position="30"/>
    </location>
</feature>
<keyword evidence="3 6" id="KW-0812">Transmembrane</keyword>
<dbReference type="OrthoDB" id="1892640at2759"/>
<reference evidence="7 8" key="1">
    <citation type="submission" date="2020-08" db="EMBL/GenBank/DDBJ databases">
        <title>Plant Genome Project.</title>
        <authorList>
            <person name="Zhang R.-G."/>
        </authorList>
    </citation>
    <scope>NUCLEOTIDE SEQUENCE [LARGE SCALE GENOMIC DNA]</scope>
    <source>
        <tissue evidence="7">Rhizome</tissue>
    </source>
</reference>
<dbReference type="GO" id="GO:0009734">
    <property type="term" value="P:auxin-activated signaling pathway"/>
    <property type="evidence" value="ECO:0007669"/>
    <property type="project" value="InterPro"/>
</dbReference>
<evidence type="ECO:0000256" key="6">
    <source>
        <dbReference type="SAM" id="Phobius"/>
    </source>
</evidence>
<gene>
    <name evidence="7" type="ORF">ZIOFF_024542</name>
</gene>
<dbReference type="AlphaFoldDB" id="A0A8J5GYF3"/>
<evidence type="ECO:0000313" key="8">
    <source>
        <dbReference type="Proteomes" id="UP000734854"/>
    </source>
</evidence>
<keyword evidence="5 6" id="KW-0472">Membrane</keyword>
<evidence type="ECO:0000256" key="3">
    <source>
        <dbReference type="ARBA" id="ARBA00022692"/>
    </source>
</evidence>
<name>A0A8J5GYF3_ZINOF</name>
<dbReference type="PANTHER" id="PTHR32191">
    <property type="entry name" value="TETRASPANIN-8-RELATED"/>
    <property type="match status" value="1"/>
</dbReference>